<protein>
    <recommendedName>
        <fullName evidence="10">Phosphate transport system permease protein</fullName>
    </recommendedName>
</protein>
<feature type="transmembrane region" description="Helical" evidence="9">
    <location>
        <begin position="129"/>
        <end position="154"/>
    </location>
</feature>
<evidence type="ECO:0000256" key="1">
    <source>
        <dbReference type="ARBA" id="ARBA00004651"/>
    </source>
</evidence>
<feature type="transmembrane region" description="Helical" evidence="9">
    <location>
        <begin position="86"/>
        <end position="117"/>
    </location>
</feature>
<accession>A0A7L6N3F0</accession>
<keyword evidence="5 10" id="KW-0592">Phosphate transport</keyword>
<dbReference type="GO" id="GO:0006817">
    <property type="term" value="P:phosphate ion transport"/>
    <property type="evidence" value="ECO:0007669"/>
    <property type="project" value="UniProtKB-KW"/>
</dbReference>
<evidence type="ECO:0000256" key="9">
    <source>
        <dbReference type="RuleBase" id="RU363032"/>
    </source>
</evidence>
<keyword evidence="13" id="KW-1185">Reference proteome</keyword>
<evidence type="ECO:0000256" key="5">
    <source>
        <dbReference type="ARBA" id="ARBA00022592"/>
    </source>
</evidence>
<dbReference type="InterPro" id="IPR000515">
    <property type="entry name" value="MetI-like"/>
</dbReference>
<dbReference type="RefSeq" id="WP_376739671.1">
    <property type="nucleotide sequence ID" value="NZ_CP051151.1"/>
</dbReference>
<keyword evidence="8 9" id="KW-0472">Membrane</keyword>
<evidence type="ECO:0000313" key="13">
    <source>
        <dbReference type="Proteomes" id="UP000512167"/>
    </source>
</evidence>
<evidence type="ECO:0000256" key="6">
    <source>
        <dbReference type="ARBA" id="ARBA00022692"/>
    </source>
</evidence>
<comment type="function">
    <text evidence="10">Part of the binding-protein-dependent transport system for phosphate; probably responsible for the translocation of the substrate across the membrane.</text>
</comment>
<feature type="transmembrane region" description="Helical" evidence="9">
    <location>
        <begin position="174"/>
        <end position="192"/>
    </location>
</feature>
<dbReference type="SUPFAM" id="SSF161098">
    <property type="entry name" value="MetI-like"/>
    <property type="match status" value="1"/>
</dbReference>
<evidence type="ECO:0000256" key="7">
    <source>
        <dbReference type="ARBA" id="ARBA00022989"/>
    </source>
</evidence>
<evidence type="ECO:0000256" key="4">
    <source>
        <dbReference type="ARBA" id="ARBA00022475"/>
    </source>
</evidence>
<dbReference type="NCBIfam" id="TIGR02138">
    <property type="entry name" value="phosphate_pstC"/>
    <property type="match status" value="1"/>
</dbReference>
<organism evidence="12 13">
    <name type="scientific">Hujiaoplasma nucleasis</name>
    <dbReference type="NCBI Taxonomy" id="2725268"/>
    <lineage>
        <taxon>Bacteria</taxon>
        <taxon>Bacillati</taxon>
        <taxon>Mycoplasmatota</taxon>
        <taxon>Mollicutes</taxon>
        <taxon>Candidatus Izemoplasmatales</taxon>
        <taxon>Hujiaoplasmataceae</taxon>
        <taxon>Hujiaoplasma</taxon>
    </lineage>
</organism>
<dbReference type="InterPro" id="IPR051124">
    <property type="entry name" value="Phosphate_Transport_Permease"/>
</dbReference>
<dbReference type="KEGG" id="tbk:HF295_02280"/>
<proteinExistence type="inferred from homology"/>
<name>A0A7L6N3F0_9MOLU</name>
<evidence type="ECO:0000313" key="12">
    <source>
        <dbReference type="EMBL" id="QLY39748.1"/>
    </source>
</evidence>
<keyword evidence="7 9" id="KW-1133">Transmembrane helix</keyword>
<comment type="subcellular location">
    <subcellularLocation>
        <location evidence="1 9">Cell membrane</location>
        <topology evidence="1 9">Multi-pass membrane protein</topology>
    </subcellularLocation>
</comment>
<comment type="caution">
    <text evidence="10">Lacks conserved residue(s) required for the propagation of feature annotation.</text>
</comment>
<evidence type="ECO:0000259" key="11">
    <source>
        <dbReference type="PROSITE" id="PS50928"/>
    </source>
</evidence>
<evidence type="ECO:0000256" key="3">
    <source>
        <dbReference type="ARBA" id="ARBA00022448"/>
    </source>
</evidence>
<dbReference type="Proteomes" id="UP000512167">
    <property type="component" value="Chromosome"/>
</dbReference>
<dbReference type="PANTHER" id="PTHR30425">
    <property type="entry name" value="PHOSPHATE TRANSPORT SYSTEM PERMEASE PROTEIN PST"/>
    <property type="match status" value="1"/>
</dbReference>
<dbReference type="EMBL" id="CP051151">
    <property type="protein sequence ID" value="QLY39748.1"/>
    <property type="molecule type" value="Genomic_DNA"/>
</dbReference>
<dbReference type="GO" id="GO:0005886">
    <property type="term" value="C:plasma membrane"/>
    <property type="evidence" value="ECO:0007669"/>
    <property type="project" value="UniProtKB-SubCell"/>
</dbReference>
<dbReference type="Gene3D" id="1.10.3720.10">
    <property type="entry name" value="MetI-like"/>
    <property type="match status" value="1"/>
</dbReference>
<comment type="similarity">
    <text evidence="2 10">Belongs to the binding-protein-dependent transport system permease family. CysTW subfamily.</text>
</comment>
<dbReference type="AlphaFoldDB" id="A0A7L6N3F0"/>
<dbReference type="GO" id="GO:0005315">
    <property type="term" value="F:phosphate transmembrane transporter activity"/>
    <property type="evidence" value="ECO:0007669"/>
    <property type="project" value="InterPro"/>
</dbReference>
<feature type="transmembrane region" description="Helical" evidence="9">
    <location>
        <begin position="21"/>
        <end position="48"/>
    </location>
</feature>
<feature type="domain" description="ABC transmembrane type-1" evidence="11">
    <location>
        <begin position="93"/>
        <end position="308"/>
    </location>
</feature>
<dbReference type="InterPro" id="IPR011864">
    <property type="entry name" value="Phosphate_PstC"/>
</dbReference>
<keyword evidence="4 10" id="KW-1003">Cell membrane</keyword>
<feature type="transmembrane region" description="Helical" evidence="9">
    <location>
        <begin position="289"/>
        <end position="311"/>
    </location>
</feature>
<evidence type="ECO:0000256" key="8">
    <source>
        <dbReference type="ARBA" id="ARBA00023136"/>
    </source>
</evidence>
<gene>
    <name evidence="12" type="primary">pstC</name>
    <name evidence="12" type="ORF">HF295_02280</name>
</gene>
<dbReference type="PANTHER" id="PTHR30425:SF1">
    <property type="entry name" value="PHOSPHATE TRANSPORT SYSTEM PERMEASE PROTEIN PSTC"/>
    <property type="match status" value="1"/>
</dbReference>
<keyword evidence="3 9" id="KW-0813">Transport</keyword>
<evidence type="ECO:0000256" key="10">
    <source>
        <dbReference type="RuleBase" id="RU363054"/>
    </source>
</evidence>
<sequence>MLKIFNTIKIKLQSKHKKDYIDIFVKALFFLTTLISASFIVIIAIFILREGIRPFIDDYDGIGRVNLIRFLMGTTWLEGQTFQSNLYGVGFIIINTLYIAFLSLFLSLPIGVLTALFIAKIAPKRLASVLRTIIELLAAIPSIVYGLFGSGVILKIIYEMAKIFGVQSKGGNSVLATVMVLSLMILPTITALSEVAIRSVNKDIELGSLALGATKTQTHFKVVLTSAKSGIFTAAILGVGRALGEATAVSLVAGNARSGPTFAFFETTATLTSTMLQGLKETIGIDYDIRFSVGIVLIVVILITNLTLNFVKKKIGNVYVK</sequence>
<dbReference type="CDD" id="cd06261">
    <property type="entry name" value="TM_PBP2"/>
    <property type="match status" value="1"/>
</dbReference>
<dbReference type="InterPro" id="IPR035906">
    <property type="entry name" value="MetI-like_sf"/>
</dbReference>
<keyword evidence="6 9" id="KW-0812">Transmembrane</keyword>
<dbReference type="Pfam" id="PF00528">
    <property type="entry name" value="BPD_transp_1"/>
    <property type="match status" value="1"/>
</dbReference>
<dbReference type="PROSITE" id="PS50928">
    <property type="entry name" value="ABC_TM1"/>
    <property type="match status" value="1"/>
</dbReference>
<evidence type="ECO:0000256" key="2">
    <source>
        <dbReference type="ARBA" id="ARBA00007069"/>
    </source>
</evidence>
<reference evidence="12 13" key="1">
    <citation type="submission" date="2020-04" db="EMBL/GenBank/DDBJ databases">
        <authorList>
            <person name="Zheng R.K."/>
            <person name="Sun C.M."/>
        </authorList>
    </citation>
    <scope>NUCLEOTIDE SEQUENCE [LARGE SCALE GENOMIC DNA]</scope>
    <source>
        <strain evidence="13">zrk29</strain>
    </source>
</reference>